<feature type="non-terminal residue" evidence="4">
    <location>
        <position position="1"/>
    </location>
</feature>
<evidence type="ECO:0000256" key="2">
    <source>
        <dbReference type="SAM" id="Phobius"/>
    </source>
</evidence>
<dbReference type="AlphaFoldDB" id="A0A3B0S666"/>
<name>A0A3B0S666_9ZZZZ</name>
<feature type="transmembrane region" description="Helical" evidence="2">
    <location>
        <begin position="65"/>
        <end position="86"/>
    </location>
</feature>
<proteinExistence type="predicted"/>
<evidence type="ECO:0000313" key="4">
    <source>
        <dbReference type="EMBL" id="VAW01571.1"/>
    </source>
</evidence>
<organism evidence="4">
    <name type="scientific">hydrothermal vent metagenome</name>
    <dbReference type="NCBI Taxonomy" id="652676"/>
    <lineage>
        <taxon>unclassified sequences</taxon>
        <taxon>metagenomes</taxon>
        <taxon>ecological metagenomes</taxon>
    </lineage>
</organism>
<feature type="transmembrane region" description="Helical" evidence="2">
    <location>
        <begin position="40"/>
        <end position="58"/>
    </location>
</feature>
<protein>
    <submittedName>
        <fullName evidence="4">DNA internalization-related competence protein ComEC/Rec2</fullName>
    </submittedName>
</protein>
<keyword evidence="2" id="KW-0812">Transmembrane</keyword>
<dbReference type="InterPro" id="IPR004477">
    <property type="entry name" value="ComEC_N"/>
</dbReference>
<feature type="region of interest" description="Disordered" evidence="1">
    <location>
        <begin position="266"/>
        <end position="288"/>
    </location>
</feature>
<dbReference type="Pfam" id="PF03772">
    <property type="entry name" value="Competence"/>
    <property type="match status" value="1"/>
</dbReference>
<gene>
    <name evidence="4" type="ORF">MNBD_ALPHA04-1900</name>
</gene>
<accession>A0A3B0S666</accession>
<reference evidence="4" key="1">
    <citation type="submission" date="2018-06" db="EMBL/GenBank/DDBJ databases">
        <authorList>
            <person name="Zhirakovskaya E."/>
        </authorList>
    </citation>
    <scope>NUCLEOTIDE SEQUENCE</scope>
</reference>
<evidence type="ECO:0000259" key="3">
    <source>
        <dbReference type="Pfam" id="PF03772"/>
    </source>
</evidence>
<keyword evidence="2" id="KW-0472">Membrane</keyword>
<sequence>KAGVYGAIANIIAIPLTTFLIMPLEALALLLDSVGLGAPIWWLCGIMLNGLLNLAHFVSTRPGAITMLPTMPLGAYGLIILGGIWLCLWKEKWRFFGLVPVLLGSVWMLQTRPPDLYITGDGRHVGVRSEDGELAMLRTRSGDFIRNMVLENAGIDGEAQALENWPEARCNKDSCSFTIDVSNRKWNILATRSGHYIPAIALSAACRRSDIVISERWLPKSCQPRWLKVDRNLLMQTGGMTINLSQNKIVTVRDRSGNHQWMRFRSPEEHRVRKSRIATEKSDSKNGE</sequence>
<feature type="transmembrane region" description="Helical" evidence="2">
    <location>
        <begin position="7"/>
        <end position="28"/>
    </location>
</feature>
<feature type="domain" description="ComEC/Rec2-related protein" evidence="3">
    <location>
        <begin position="4"/>
        <end position="92"/>
    </location>
</feature>
<keyword evidence="2" id="KW-1133">Transmembrane helix</keyword>
<dbReference type="EMBL" id="UOEF01000327">
    <property type="protein sequence ID" value="VAW01571.1"/>
    <property type="molecule type" value="Genomic_DNA"/>
</dbReference>
<evidence type="ECO:0000256" key="1">
    <source>
        <dbReference type="SAM" id="MobiDB-lite"/>
    </source>
</evidence>